<evidence type="ECO:0000256" key="6">
    <source>
        <dbReference type="PROSITE-ProRule" id="PRU00221"/>
    </source>
</evidence>
<dbReference type="PANTHER" id="PTHR19861">
    <property type="entry name" value="WD40 REPEAT PROTEIN SWD2"/>
    <property type="match status" value="1"/>
</dbReference>
<dbReference type="GO" id="GO:0003682">
    <property type="term" value="F:chromatin binding"/>
    <property type="evidence" value="ECO:0007669"/>
    <property type="project" value="TreeGrafter"/>
</dbReference>
<dbReference type="GO" id="GO:0016070">
    <property type="term" value="P:RNA metabolic process"/>
    <property type="evidence" value="ECO:0007669"/>
    <property type="project" value="UniProtKB-ARBA"/>
</dbReference>
<dbReference type="PROSITE" id="PS50294">
    <property type="entry name" value="WD_REPEATS_REGION"/>
    <property type="match status" value="1"/>
</dbReference>
<evidence type="ECO:0000256" key="2">
    <source>
        <dbReference type="ARBA" id="ARBA00005616"/>
    </source>
</evidence>
<dbReference type="InterPro" id="IPR036322">
    <property type="entry name" value="WD40_repeat_dom_sf"/>
</dbReference>
<dbReference type="eggNOG" id="KOG1446">
    <property type="taxonomic scope" value="Eukaryota"/>
</dbReference>
<organism evidence="7 8">
    <name type="scientific">Phytophthora infestans (strain T30-4)</name>
    <name type="common">Potato late blight agent</name>
    <dbReference type="NCBI Taxonomy" id="403677"/>
    <lineage>
        <taxon>Eukaryota</taxon>
        <taxon>Sar</taxon>
        <taxon>Stramenopiles</taxon>
        <taxon>Oomycota</taxon>
        <taxon>Peronosporomycetes</taxon>
        <taxon>Peronosporales</taxon>
        <taxon>Peronosporaceae</taxon>
        <taxon>Phytophthora</taxon>
    </lineage>
</organism>
<dbReference type="InParanoid" id="D0P358"/>
<dbReference type="PROSITE" id="PS50082">
    <property type="entry name" value="WD_REPEATS_2"/>
    <property type="match status" value="1"/>
</dbReference>
<evidence type="ECO:0000256" key="4">
    <source>
        <dbReference type="ARBA" id="ARBA00022737"/>
    </source>
</evidence>
<keyword evidence="3 6" id="KW-0853">WD repeat</keyword>
<feature type="repeat" description="WD" evidence="6">
    <location>
        <begin position="127"/>
        <end position="161"/>
    </location>
</feature>
<dbReference type="OrthoDB" id="27537at2759"/>
<dbReference type="VEuPathDB" id="FungiDB:PITG_21175"/>
<dbReference type="InterPro" id="IPR015943">
    <property type="entry name" value="WD40/YVTN_repeat-like_dom_sf"/>
</dbReference>
<evidence type="ECO:0000313" key="8">
    <source>
        <dbReference type="Proteomes" id="UP000006643"/>
    </source>
</evidence>
<keyword evidence="8" id="KW-1185">Reference proteome</keyword>
<comment type="similarity">
    <text evidence="2">Belongs to the WD repeat SWD2 family.</text>
</comment>
<dbReference type="Pfam" id="PF00400">
    <property type="entry name" value="WD40"/>
    <property type="match status" value="1"/>
</dbReference>
<evidence type="ECO:0000256" key="5">
    <source>
        <dbReference type="ARBA" id="ARBA00023242"/>
    </source>
</evidence>
<dbReference type="PANTHER" id="PTHR19861:SF0">
    <property type="entry name" value="WD REPEAT-CONTAINING PROTEIN 82"/>
    <property type="match status" value="1"/>
</dbReference>
<dbReference type="OMA" id="CTHIHRF"/>
<evidence type="ECO:0000256" key="1">
    <source>
        <dbReference type="ARBA" id="ARBA00004123"/>
    </source>
</evidence>
<comment type="subcellular location">
    <subcellularLocation>
        <location evidence="1">Nucleus</location>
    </subcellularLocation>
</comment>
<dbReference type="STRING" id="403677.D0P358"/>
<proteinExistence type="inferred from homology"/>
<dbReference type="EMBL" id="DS028338">
    <property type="protein sequence ID" value="EEY59032.1"/>
    <property type="molecule type" value="Genomic_DNA"/>
</dbReference>
<dbReference type="RefSeq" id="XP_002895267.1">
    <property type="nucleotide sequence ID" value="XM_002895221.1"/>
</dbReference>
<evidence type="ECO:0000313" key="7">
    <source>
        <dbReference type="EMBL" id="EEY59032.1"/>
    </source>
</evidence>
<dbReference type="Proteomes" id="UP000006643">
    <property type="component" value="Unassembled WGS sequence"/>
</dbReference>
<dbReference type="Gene3D" id="2.130.10.10">
    <property type="entry name" value="YVTN repeat-like/Quinoprotein amine dehydrogenase"/>
    <property type="match status" value="1"/>
</dbReference>
<evidence type="ECO:0000256" key="3">
    <source>
        <dbReference type="ARBA" id="ARBA00022574"/>
    </source>
</evidence>
<dbReference type="AlphaFoldDB" id="D0P358"/>
<keyword evidence="5" id="KW-0539">Nucleus</keyword>
<reference evidence="8" key="1">
    <citation type="journal article" date="2009" name="Nature">
        <title>Genome sequence and analysis of the Irish potato famine pathogen Phytophthora infestans.</title>
        <authorList>
            <consortium name="The Broad Institute Genome Sequencing Platform"/>
            <person name="Haas B.J."/>
            <person name="Kamoun S."/>
            <person name="Zody M.C."/>
            <person name="Jiang R.H."/>
            <person name="Handsaker R.E."/>
            <person name="Cano L.M."/>
            <person name="Grabherr M."/>
            <person name="Kodira C.D."/>
            <person name="Raffaele S."/>
            <person name="Torto-Alalibo T."/>
            <person name="Bozkurt T.O."/>
            <person name="Ah-Fong A.M."/>
            <person name="Alvarado L."/>
            <person name="Anderson V.L."/>
            <person name="Armstrong M.R."/>
            <person name="Avrova A."/>
            <person name="Baxter L."/>
            <person name="Beynon J."/>
            <person name="Boevink P.C."/>
            <person name="Bollmann S.R."/>
            <person name="Bos J.I."/>
            <person name="Bulone V."/>
            <person name="Cai G."/>
            <person name="Cakir C."/>
            <person name="Carrington J.C."/>
            <person name="Chawner M."/>
            <person name="Conti L."/>
            <person name="Costanzo S."/>
            <person name="Ewan R."/>
            <person name="Fahlgren N."/>
            <person name="Fischbach M.A."/>
            <person name="Fugelstad J."/>
            <person name="Gilroy E.M."/>
            <person name="Gnerre S."/>
            <person name="Green P.J."/>
            <person name="Grenville-Briggs L.J."/>
            <person name="Griffith J."/>
            <person name="Grunwald N.J."/>
            <person name="Horn K."/>
            <person name="Horner N.R."/>
            <person name="Hu C.H."/>
            <person name="Huitema E."/>
            <person name="Jeong D.H."/>
            <person name="Jones A.M."/>
            <person name="Jones J.D."/>
            <person name="Jones R.W."/>
            <person name="Karlsson E.K."/>
            <person name="Kunjeti S.G."/>
            <person name="Lamour K."/>
            <person name="Liu Z."/>
            <person name="Ma L."/>
            <person name="Maclean D."/>
            <person name="Chibucos M.C."/>
            <person name="McDonald H."/>
            <person name="McWalters J."/>
            <person name="Meijer H.J."/>
            <person name="Morgan W."/>
            <person name="Morris P.F."/>
            <person name="Munro C.A."/>
            <person name="O'Neill K."/>
            <person name="Ospina-Giraldo M."/>
            <person name="Pinzon A."/>
            <person name="Pritchard L."/>
            <person name="Ramsahoye B."/>
            <person name="Ren Q."/>
            <person name="Restrepo S."/>
            <person name="Roy S."/>
            <person name="Sadanandom A."/>
            <person name="Savidor A."/>
            <person name="Schornack S."/>
            <person name="Schwartz D.C."/>
            <person name="Schumann U.D."/>
            <person name="Schwessinger B."/>
            <person name="Seyer L."/>
            <person name="Sharpe T."/>
            <person name="Silvar C."/>
            <person name="Song J."/>
            <person name="Studholme D.J."/>
            <person name="Sykes S."/>
            <person name="Thines M."/>
            <person name="van de Vondervoort P.J."/>
            <person name="Phuntumart V."/>
            <person name="Wawra S."/>
            <person name="Weide R."/>
            <person name="Win J."/>
            <person name="Young C."/>
            <person name="Zhou S."/>
            <person name="Fry W."/>
            <person name="Meyers B.C."/>
            <person name="van West P."/>
            <person name="Ristaino J."/>
            <person name="Govers F."/>
            <person name="Birch P.R."/>
            <person name="Whisson S.C."/>
            <person name="Judelson H.S."/>
            <person name="Nusbaum C."/>
        </authorList>
    </citation>
    <scope>NUCLEOTIDE SEQUENCE [LARGE SCALE GENOMIC DNA]</scope>
    <source>
        <strain evidence="8">T30-4</strain>
    </source>
</reference>
<dbReference type="SUPFAM" id="SSF50978">
    <property type="entry name" value="WD40 repeat-like"/>
    <property type="match status" value="1"/>
</dbReference>
<dbReference type="GO" id="GO:0048188">
    <property type="term" value="C:Set1C/COMPASS complex"/>
    <property type="evidence" value="ECO:0007669"/>
    <property type="project" value="TreeGrafter"/>
</dbReference>
<name>D0P358_PHYIT</name>
<dbReference type="KEGG" id="pif:PITG_21175"/>
<accession>D0P358</accession>
<sequence length="165" mass="18638">MADGGVELTDAVLRSFSVARNFAPQEDEDPNVQITSLDFHRNGERCVTSRRDGVMSMINCLSGTVAKTILTKRYGVGIVRFTHHLDCVIFSSANTANDHRIRYHSFFDNKFLRYYTGHTDSRMMAGVTSLMMHPTADQFLSAGMDGTIRLWDIRHSDTTVRAWVT</sequence>
<dbReference type="GeneID" id="9466892"/>
<gene>
    <name evidence="7" type="ORF">PITG_21175</name>
</gene>
<dbReference type="InterPro" id="IPR001680">
    <property type="entry name" value="WD40_rpt"/>
</dbReference>
<dbReference type="SMART" id="SM00320">
    <property type="entry name" value="WD40"/>
    <property type="match status" value="2"/>
</dbReference>
<dbReference type="InterPro" id="IPR037867">
    <property type="entry name" value="Swd2/WDR82"/>
</dbReference>
<dbReference type="HOGENOM" id="CLU_137087_0_0_1"/>
<keyword evidence="4" id="KW-0677">Repeat</keyword>
<protein>
    <submittedName>
        <fullName evidence="7">Uncharacterized protein</fullName>
    </submittedName>
</protein>